<name>A0AAP0JZN1_9MAGN</name>
<keyword evidence="3" id="KW-1185">Reference proteome</keyword>
<feature type="transmembrane region" description="Helical" evidence="1">
    <location>
        <begin position="57"/>
        <end position="76"/>
    </location>
</feature>
<protein>
    <submittedName>
        <fullName evidence="2">Uncharacterized protein</fullName>
    </submittedName>
</protein>
<organism evidence="2 3">
    <name type="scientific">Stephania yunnanensis</name>
    <dbReference type="NCBI Taxonomy" id="152371"/>
    <lineage>
        <taxon>Eukaryota</taxon>
        <taxon>Viridiplantae</taxon>
        <taxon>Streptophyta</taxon>
        <taxon>Embryophyta</taxon>
        <taxon>Tracheophyta</taxon>
        <taxon>Spermatophyta</taxon>
        <taxon>Magnoliopsida</taxon>
        <taxon>Ranunculales</taxon>
        <taxon>Menispermaceae</taxon>
        <taxon>Menispermoideae</taxon>
        <taxon>Cissampelideae</taxon>
        <taxon>Stephania</taxon>
    </lineage>
</organism>
<evidence type="ECO:0000313" key="3">
    <source>
        <dbReference type="Proteomes" id="UP001420932"/>
    </source>
</evidence>
<dbReference type="EMBL" id="JBBNAF010000005">
    <property type="protein sequence ID" value="KAK9142488.1"/>
    <property type="molecule type" value="Genomic_DNA"/>
</dbReference>
<keyword evidence="1" id="KW-0472">Membrane</keyword>
<reference evidence="2 3" key="1">
    <citation type="submission" date="2024-01" db="EMBL/GenBank/DDBJ databases">
        <title>Genome assemblies of Stephania.</title>
        <authorList>
            <person name="Yang L."/>
        </authorList>
    </citation>
    <scope>NUCLEOTIDE SEQUENCE [LARGE SCALE GENOMIC DNA]</scope>
    <source>
        <strain evidence="2">YNDBR</strain>
        <tissue evidence="2">Leaf</tissue>
    </source>
</reference>
<dbReference type="Proteomes" id="UP001420932">
    <property type="component" value="Unassembled WGS sequence"/>
</dbReference>
<dbReference type="AlphaFoldDB" id="A0AAP0JZN1"/>
<evidence type="ECO:0000313" key="2">
    <source>
        <dbReference type="EMBL" id="KAK9142488.1"/>
    </source>
</evidence>
<accession>A0AAP0JZN1</accession>
<evidence type="ECO:0000256" key="1">
    <source>
        <dbReference type="SAM" id="Phobius"/>
    </source>
</evidence>
<sequence>MTLSHSIRNEMCFIRGAVDIPHSRHFRYGDAASDDRVCLALPRLCDPDPVAPAFGGLRLLGLLSILFPLTLILVVLSSSTVQQGEDSIASTCDPTLGEWQLELALDTRVGDSADLASTVRDQGFDFEEGRADEALDLKKEGQRRRWI</sequence>
<keyword evidence="1" id="KW-1133">Transmembrane helix</keyword>
<comment type="caution">
    <text evidence="2">The sequence shown here is derived from an EMBL/GenBank/DDBJ whole genome shotgun (WGS) entry which is preliminary data.</text>
</comment>
<gene>
    <name evidence="2" type="ORF">Syun_011888</name>
</gene>
<proteinExistence type="predicted"/>
<keyword evidence="1" id="KW-0812">Transmembrane</keyword>